<protein>
    <submittedName>
        <fullName evidence="3">Uncharacterized protein LOC105052069 isoform X1</fullName>
    </submittedName>
</protein>
<dbReference type="RefSeq" id="XP_010931072.1">
    <property type="nucleotide sequence ID" value="XM_010932770.3"/>
</dbReference>
<feature type="region of interest" description="Disordered" evidence="1">
    <location>
        <begin position="153"/>
        <end position="228"/>
    </location>
</feature>
<dbReference type="PANTHER" id="PTHR33356:SF34">
    <property type="match status" value="1"/>
</dbReference>
<organism evidence="2 3">
    <name type="scientific">Elaeis guineensis var. tenera</name>
    <name type="common">Oil palm</name>
    <dbReference type="NCBI Taxonomy" id="51953"/>
    <lineage>
        <taxon>Eukaryota</taxon>
        <taxon>Viridiplantae</taxon>
        <taxon>Streptophyta</taxon>
        <taxon>Embryophyta</taxon>
        <taxon>Tracheophyta</taxon>
        <taxon>Spermatophyta</taxon>
        <taxon>Magnoliopsida</taxon>
        <taxon>Liliopsida</taxon>
        <taxon>Arecaceae</taxon>
        <taxon>Arecoideae</taxon>
        <taxon>Cocoseae</taxon>
        <taxon>Elaeidinae</taxon>
        <taxon>Elaeis</taxon>
    </lineage>
</organism>
<keyword evidence="2" id="KW-1185">Reference proteome</keyword>
<feature type="compositionally biased region" description="Gly residues" evidence="1">
    <location>
        <begin position="158"/>
        <end position="168"/>
    </location>
</feature>
<evidence type="ECO:0000313" key="2">
    <source>
        <dbReference type="Proteomes" id="UP000504607"/>
    </source>
</evidence>
<reference evidence="3" key="1">
    <citation type="submission" date="2025-08" db="UniProtKB">
        <authorList>
            <consortium name="RefSeq"/>
        </authorList>
    </citation>
    <scope>IDENTIFICATION</scope>
</reference>
<dbReference type="PANTHER" id="PTHR33356">
    <property type="entry name" value="TIP41-LIKE PROTEIN"/>
    <property type="match status" value="1"/>
</dbReference>
<name>A0A6I9RRU3_ELAGV</name>
<gene>
    <name evidence="3" type="primary">LOC105052069</name>
</gene>
<proteinExistence type="predicted"/>
<dbReference type="OrthoDB" id="1888697at2759"/>
<dbReference type="GeneID" id="105052069"/>
<evidence type="ECO:0000256" key="1">
    <source>
        <dbReference type="SAM" id="MobiDB-lite"/>
    </source>
</evidence>
<accession>A0A6I9RRU3</accession>
<dbReference type="KEGG" id="egu:105052069"/>
<dbReference type="Proteomes" id="UP000504607">
    <property type="component" value="Chromosome 9"/>
</dbReference>
<dbReference type="InParanoid" id="A0A6I9RRU3"/>
<sequence>MSEFPPNPDDGELWLPSEIFPDVGVCCRHHRQPDAAGLSYLDDLAEKLAAFGLLDRSHLVRPIYHPSDGFRSGNGSVSRFGPSVESETGAGMVYDGFRSPAAATRVLDAIAAGSRPMFPFSPAKPSQVEAFGQGGSGVMARQQQVPIRGRRFVPVRTGGSGRESGGTGVFLPRVSGNEVMPPTKKKSNIKNGGERQRQPTKNAAMGKRGIPFHQAPPPEMCLPHDWTY</sequence>
<dbReference type="AlphaFoldDB" id="A0A6I9RRU3"/>
<evidence type="ECO:0000313" key="3">
    <source>
        <dbReference type="RefSeq" id="XP_010931072.1"/>
    </source>
</evidence>